<dbReference type="PANTHER" id="PTHR38471">
    <property type="entry name" value="FOUR HELIX BUNDLE PROTEIN"/>
    <property type="match status" value="1"/>
</dbReference>
<dbReference type="SUPFAM" id="SSF158446">
    <property type="entry name" value="IVS-encoded protein-like"/>
    <property type="match status" value="1"/>
</dbReference>
<organism evidence="1 2">
    <name type="scientific">Candidatus Chloroploca mongolica</name>
    <dbReference type="NCBI Taxonomy" id="2528176"/>
    <lineage>
        <taxon>Bacteria</taxon>
        <taxon>Bacillati</taxon>
        <taxon>Chloroflexota</taxon>
        <taxon>Chloroflexia</taxon>
        <taxon>Chloroflexales</taxon>
        <taxon>Chloroflexineae</taxon>
        <taxon>Oscillochloridaceae</taxon>
        <taxon>Candidatus Chloroploca</taxon>
    </lineage>
</organism>
<reference evidence="1 2" key="1">
    <citation type="submission" date="2021-03" db="EMBL/GenBank/DDBJ databases">
        <authorList>
            <person name="Grouzdev D.S."/>
        </authorList>
    </citation>
    <scope>NUCLEOTIDE SEQUENCE [LARGE SCALE GENOMIC DNA]</scope>
    <source>
        <strain evidence="1 2">M50-1</strain>
    </source>
</reference>
<protein>
    <submittedName>
        <fullName evidence="1">Four helix bundle protein</fullName>
    </submittedName>
</protein>
<dbReference type="NCBIfam" id="TIGR02436">
    <property type="entry name" value="four helix bundle protein"/>
    <property type="match status" value="1"/>
</dbReference>
<dbReference type="CDD" id="cd16377">
    <property type="entry name" value="23S_rRNA_IVP_like"/>
    <property type="match status" value="1"/>
</dbReference>
<name>A0ABS4D9P0_9CHLR</name>
<keyword evidence="2" id="KW-1185">Reference proteome</keyword>
<dbReference type="Pfam" id="PF05635">
    <property type="entry name" value="23S_rRNA_IVP"/>
    <property type="match status" value="1"/>
</dbReference>
<comment type="caution">
    <text evidence="1">The sequence shown here is derived from an EMBL/GenBank/DDBJ whole genome shotgun (WGS) entry which is preliminary data.</text>
</comment>
<dbReference type="EMBL" id="SIJK02000016">
    <property type="protein sequence ID" value="MBP1466156.1"/>
    <property type="molecule type" value="Genomic_DNA"/>
</dbReference>
<dbReference type="InterPro" id="IPR012657">
    <property type="entry name" value="23S_rRNA-intervening_sequence"/>
</dbReference>
<dbReference type="InterPro" id="IPR036583">
    <property type="entry name" value="23S_rRNA_IVS_sf"/>
</dbReference>
<dbReference type="Proteomes" id="UP001193081">
    <property type="component" value="Unassembled WGS sequence"/>
</dbReference>
<gene>
    <name evidence="1" type="ORF">EYB53_010610</name>
</gene>
<dbReference type="PANTHER" id="PTHR38471:SF2">
    <property type="entry name" value="FOUR HELIX BUNDLE PROTEIN"/>
    <property type="match status" value="1"/>
</dbReference>
<accession>A0ABS4D9P0</accession>
<dbReference type="Gene3D" id="1.20.1440.60">
    <property type="entry name" value="23S rRNA-intervening sequence"/>
    <property type="match status" value="1"/>
</dbReference>
<dbReference type="NCBIfam" id="NF008911">
    <property type="entry name" value="PRK12275.1-2"/>
    <property type="match status" value="1"/>
</dbReference>
<sequence length="127" mass="14136">MEGGAEVGVQNYRDLRVWQAGMDLVEAIYRLSQAFPTDERFGLTSQIRRAAVSVPSNIAEGHAREHTAEYVYHLSIAQGSLAEVQTQSEIARRLGYLSAEQAEVIEQQTVTLSKQLYALRNALQKKG</sequence>
<evidence type="ECO:0000313" key="2">
    <source>
        <dbReference type="Proteomes" id="UP001193081"/>
    </source>
</evidence>
<evidence type="ECO:0000313" key="1">
    <source>
        <dbReference type="EMBL" id="MBP1466156.1"/>
    </source>
</evidence>
<proteinExistence type="predicted"/>